<dbReference type="Proteomes" id="UP000193529">
    <property type="component" value="Unassembled WGS sequence"/>
</dbReference>
<dbReference type="RefSeq" id="WP_085081409.1">
    <property type="nucleotide sequence ID" value="NZ_JACKRZ010000462.1"/>
</dbReference>
<accession>A0A1X1YY51</accession>
<name>A0A1X1YY51_9MYCO</name>
<evidence type="ECO:0000313" key="3">
    <source>
        <dbReference type="Proteomes" id="UP000193529"/>
    </source>
</evidence>
<organism evidence="2 3">
    <name type="scientific">Mycobacterium palustre</name>
    <dbReference type="NCBI Taxonomy" id="153971"/>
    <lineage>
        <taxon>Bacteria</taxon>
        <taxon>Bacillati</taxon>
        <taxon>Actinomycetota</taxon>
        <taxon>Actinomycetes</taxon>
        <taxon>Mycobacteriales</taxon>
        <taxon>Mycobacteriaceae</taxon>
        <taxon>Mycobacterium</taxon>
        <taxon>Mycobacterium simiae complex</taxon>
    </lineage>
</organism>
<feature type="region of interest" description="Disordered" evidence="1">
    <location>
        <begin position="1"/>
        <end position="36"/>
    </location>
</feature>
<dbReference type="AlphaFoldDB" id="A0A1X1YY51"/>
<protein>
    <submittedName>
        <fullName evidence="2">Uncharacterized protein</fullName>
    </submittedName>
</protein>
<keyword evidence="3" id="KW-1185">Reference proteome</keyword>
<proteinExistence type="predicted"/>
<comment type="caution">
    <text evidence="2">The sequence shown here is derived from an EMBL/GenBank/DDBJ whole genome shotgun (WGS) entry which is preliminary data.</text>
</comment>
<feature type="region of interest" description="Disordered" evidence="1">
    <location>
        <begin position="51"/>
        <end position="72"/>
    </location>
</feature>
<feature type="compositionally biased region" description="Basic and acidic residues" evidence="1">
    <location>
        <begin position="10"/>
        <end position="24"/>
    </location>
</feature>
<evidence type="ECO:0000256" key="1">
    <source>
        <dbReference type="SAM" id="MobiDB-lite"/>
    </source>
</evidence>
<evidence type="ECO:0000313" key="2">
    <source>
        <dbReference type="EMBL" id="ORW16006.1"/>
    </source>
</evidence>
<dbReference type="OrthoDB" id="4751937at2"/>
<gene>
    <name evidence="2" type="ORF">AWC19_22910</name>
</gene>
<feature type="compositionally biased region" description="Basic and acidic residues" evidence="1">
    <location>
        <begin position="63"/>
        <end position="72"/>
    </location>
</feature>
<sequence>MRRRPGPCDYHAHKRDDPDAREPDELYQPDTLHEPDQLDESCAAYELRDPHEYHEPGASGHCSGDDGIRVTS</sequence>
<dbReference type="EMBL" id="LQPJ01000157">
    <property type="protein sequence ID" value="ORW16006.1"/>
    <property type="molecule type" value="Genomic_DNA"/>
</dbReference>
<reference evidence="2 3" key="1">
    <citation type="submission" date="2016-01" db="EMBL/GenBank/DDBJ databases">
        <title>The new phylogeny of the genus Mycobacterium.</title>
        <authorList>
            <person name="Tarcisio F."/>
            <person name="Conor M."/>
            <person name="Antonella G."/>
            <person name="Elisabetta G."/>
            <person name="Giulia F.S."/>
            <person name="Sara T."/>
            <person name="Anna F."/>
            <person name="Clotilde B."/>
            <person name="Roberto B."/>
            <person name="Veronica D.S."/>
            <person name="Fabio R."/>
            <person name="Monica P."/>
            <person name="Olivier J."/>
            <person name="Enrico T."/>
            <person name="Nicola S."/>
        </authorList>
    </citation>
    <scope>NUCLEOTIDE SEQUENCE [LARGE SCALE GENOMIC DNA]</scope>
    <source>
        <strain evidence="2 3">DSM 44572</strain>
    </source>
</reference>